<gene>
    <name evidence="1" type="ORF">NCTC8261_01533</name>
</gene>
<dbReference type="Proteomes" id="UP000254712">
    <property type="component" value="Unassembled WGS sequence"/>
</dbReference>
<dbReference type="AlphaFoldDB" id="A0A379WPH3"/>
<organism evidence="1 2">
    <name type="scientific">Salmonella enterica I</name>
    <dbReference type="NCBI Taxonomy" id="59201"/>
    <lineage>
        <taxon>Bacteria</taxon>
        <taxon>Pseudomonadati</taxon>
        <taxon>Pseudomonadota</taxon>
        <taxon>Gammaproteobacteria</taxon>
        <taxon>Enterobacterales</taxon>
        <taxon>Enterobacteriaceae</taxon>
        <taxon>Salmonella</taxon>
    </lineage>
</organism>
<reference evidence="1 2" key="1">
    <citation type="submission" date="2018-06" db="EMBL/GenBank/DDBJ databases">
        <authorList>
            <consortium name="Pathogen Informatics"/>
            <person name="Doyle S."/>
        </authorList>
    </citation>
    <scope>NUCLEOTIDE SEQUENCE [LARGE SCALE GENOMIC DNA]</scope>
    <source>
        <strain evidence="1 2">NCTC8261</strain>
    </source>
</reference>
<evidence type="ECO:0000313" key="2">
    <source>
        <dbReference type="Proteomes" id="UP000254712"/>
    </source>
</evidence>
<sequence length="48" mass="5302">MFTLLAVGALFGALFIWLFRVGRVISAPPVIIQTVTNNEIMFSLLGYT</sequence>
<protein>
    <submittedName>
        <fullName evidence="1">Uncharacterized protein</fullName>
    </submittedName>
</protein>
<name>A0A379WPH3_SALET</name>
<dbReference type="EMBL" id="UGXT01000002">
    <property type="protein sequence ID" value="SUH35316.1"/>
    <property type="molecule type" value="Genomic_DNA"/>
</dbReference>
<accession>A0A379WPH3</accession>
<evidence type="ECO:0000313" key="1">
    <source>
        <dbReference type="EMBL" id="SUH35316.1"/>
    </source>
</evidence>
<proteinExistence type="predicted"/>